<protein>
    <recommendedName>
        <fullName evidence="11">VMA21-like domain protein</fullName>
    </recommendedName>
</protein>
<dbReference type="GO" id="GO:0070072">
    <property type="term" value="P:vacuolar proton-transporting V-type ATPase complex assembly"/>
    <property type="evidence" value="ECO:0007669"/>
    <property type="project" value="InterPro"/>
</dbReference>
<evidence type="ECO:0008006" key="11">
    <source>
        <dbReference type="Google" id="ProtNLM"/>
    </source>
</evidence>
<dbReference type="Pfam" id="PF09446">
    <property type="entry name" value="VMA21"/>
    <property type="match status" value="1"/>
</dbReference>
<dbReference type="Proteomes" id="UP000031036">
    <property type="component" value="Unassembled WGS sequence"/>
</dbReference>
<keyword evidence="5" id="KW-0968">Cytoplasmic vesicle</keyword>
<dbReference type="InterPro" id="IPR019013">
    <property type="entry name" value="Vma21"/>
</dbReference>
<evidence type="ECO:0000256" key="3">
    <source>
        <dbReference type="ARBA" id="ARBA00022989"/>
    </source>
</evidence>
<evidence type="ECO:0000256" key="6">
    <source>
        <dbReference type="SAM" id="MobiDB-lite"/>
    </source>
</evidence>
<gene>
    <name evidence="8" type="ORF">Tcan_13784</name>
    <name evidence="9" type="ORF">TCNE_LOCUS12852</name>
</gene>
<keyword evidence="1 7" id="KW-0812">Transmembrane</keyword>
<dbReference type="OrthoDB" id="5873452at2759"/>
<evidence type="ECO:0000256" key="4">
    <source>
        <dbReference type="ARBA" id="ARBA00023136"/>
    </source>
</evidence>
<feature type="transmembrane region" description="Helical" evidence="7">
    <location>
        <begin position="88"/>
        <end position="109"/>
    </location>
</feature>
<evidence type="ECO:0000256" key="7">
    <source>
        <dbReference type="SAM" id="Phobius"/>
    </source>
</evidence>
<dbReference type="AlphaFoldDB" id="A0A0B2VJS0"/>
<keyword evidence="2" id="KW-0256">Endoplasmic reticulum</keyword>
<dbReference type="EMBL" id="UYWY01021455">
    <property type="protein sequence ID" value="VDM44173.1"/>
    <property type="molecule type" value="Genomic_DNA"/>
</dbReference>
<keyword evidence="3 7" id="KW-1133">Transmembrane helix</keyword>
<reference evidence="9" key="2">
    <citation type="submission" date="2018-11" db="EMBL/GenBank/DDBJ databases">
        <authorList>
            <consortium name="Pathogen Informatics"/>
        </authorList>
    </citation>
    <scope>NUCLEOTIDE SEQUENCE [LARGE SCALE GENOMIC DNA]</scope>
</reference>
<organism evidence="8 10">
    <name type="scientific">Toxocara canis</name>
    <name type="common">Canine roundworm</name>
    <dbReference type="NCBI Taxonomy" id="6265"/>
    <lineage>
        <taxon>Eukaryota</taxon>
        <taxon>Metazoa</taxon>
        <taxon>Ecdysozoa</taxon>
        <taxon>Nematoda</taxon>
        <taxon>Chromadorea</taxon>
        <taxon>Rhabditida</taxon>
        <taxon>Spirurina</taxon>
        <taxon>Ascaridomorpha</taxon>
        <taxon>Ascaridoidea</taxon>
        <taxon>Toxocaridae</taxon>
        <taxon>Toxocara</taxon>
    </lineage>
</organism>
<evidence type="ECO:0000313" key="9">
    <source>
        <dbReference type="EMBL" id="VDM44173.1"/>
    </source>
</evidence>
<feature type="region of interest" description="Disordered" evidence="6">
    <location>
        <begin position="1"/>
        <end position="71"/>
    </location>
</feature>
<name>A0A0B2VJS0_TOXCA</name>
<evidence type="ECO:0000256" key="2">
    <source>
        <dbReference type="ARBA" id="ARBA00022824"/>
    </source>
</evidence>
<feature type="compositionally biased region" description="Acidic residues" evidence="6">
    <location>
        <begin position="32"/>
        <end position="49"/>
    </location>
</feature>
<feature type="compositionally biased region" description="Low complexity" evidence="6">
    <location>
        <begin position="59"/>
        <end position="69"/>
    </location>
</feature>
<sequence length="164" mass="18554">MGDNEAVRSGKETEVEEGIVELSSGDQQSAEQSEDETEHEYSTNEEDVVTESSEHDNISTSSEGLISSSDETLQRKLSWVAEDARRKAISYCVIFTMLLFTVPLIAMYLSYRFLFKDYFGFDDATSALYAGGVAASIVLFFMVLFVWIAYREEKRDAMLFKKDV</sequence>
<accession>A0A0B2VJS0</accession>
<dbReference type="STRING" id="6265.A0A0B2VJS0"/>
<dbReference type="GO" id="GO:0031410">
    <property type="term" value="C:cytoplasmic vesicle"/>
    <property type="evidence" value="ECO:0007669"/>
    <property type="project" value="UniProtKB-KW"/>
</dbReference>
<feature type="compositionally biased region" description="Basic and acidic residues" evidence="6">
    <location>
        <begin position="1"/>
        <end position="13"/>
    </location>
</feature>
<dbReference type="EMBL" id="JPKZ01001551">
    <property type="protein sequence ID" value="KHN81245.1"/>
    <property type="molecule type" value="Genomic_DNA"/>
</dbReference>
<evidence type="ECO:0000256" key="5">
    <source>
        <dbReference type="ARBA" id="ARBA00023329"/>
    </source>
</evidence>
<evidence type="ECO:0000313" key="10">
    <source>
        <dbReference type="Proteomes" id="UP000031036"/>
    </source>
</evidence>
<evidence type="ECO:0000313" key="8">
    <source>
        <dbReference type="EMBL" id="KHN81245.1"/>
    </source>
</evidence>
<keyword evidence="10" id="KW-1185">Reference proteome</keyword>
<keyword evidence="4 7" id="KW-0472">Membrane</keyword>
<evidence type="ECO:0000256" key="1">
    <source>
        <dbReference type="ARBA" id="ARBA00022692"/>
    </source>
</evidence>
<feature type="transmembrane region" description="Helical" evidence="7">
    <location>
        <begin position="129"/>
        <end position="150"/>
    </location>
</feature>
<reference evidence="8 10" key="1">
    <citation type="submission" date="2014-11" db="EMBL/GenBank/DDBJ databases">
        <title>Genetic blueprint of the zoonotic pathogen Toxocara canis.</title>
        <authorList>
            <person name="Zhu X.-Q."/>
            <person name="Korhonen P.K."/>
            <person name="Cai H."/>
            <person name="Young N.D."/>
            <person name="Nejsum P."/>
            <person name="von Samson-Himmelstjerna G."/>
            <person name="Boag P.R."/>
            <person name="Tan P."/>
            <person name="Li Q."/>
            <person name="Min J."/>
            <person name="Yang Y."/>
            <person name="Wang X."/>
            <person name="Fang X."/>
            <person name="Hall R.S."/>
            <person name="Hofmann A."/>
            <person name="Sternberg P.W."/>
            <person name="Jex A.R."/>
            <person name="Gasser R.B."/>
        </authorList>
    </citation>
    <scope>NUCLEOTIDE SEQUENCE [LARGE SCALE GENOMIC DNA]</scope>
    <source>
        <strain evidence="8">PN_DK_2014</strain>
    </source>
</reference>
<proteinExistence type="predicted"/>